<dbReference type="EMBL" id="VYYT01000096">
    <property type="protein sequence ID" value="KAK2770404.1"/>
    <property type="molecule type" value="Genomic_DNA"/>
</dbReference>
<comment type="caution">
    <text evidence="1">The sequence shown here is derived from an EMBL/GenBank/DDBJ whole genome shotgun (WGS) entry which is preliminary data.</text>
</comment>
<reference evidence="1" key="1">
    <citation type="submission" date="2023-02" db="EMBL/GenBank/DDBJ databases">
        <title>Colletotrichum kahawae CIFC_Que2 genome sequencing and assembly.</title>
        <authorList>
            <person name="Baroncelli R."/>
        </authorList>
    </citation>
    <scope>NUCLEOTIDE SEQUENCE</scope>
    <source>
        <strain evidence="1">CIFC_Que2</strain>
    </source>
</reference>
<accession>A0AAE0D861</accession>
<dbReference type="Proteomes" id="UP001281614">
    <property type="component" value="Unassembled WGS sequence"/>
</dbReference>
<evidence type="ECO:0000313" key="2">
    <source>
        <dbReference type="Proteomes" id="UP001281614"/>
    </source>
</evidence>
<keyword evidence="2" id="KW-1185">Reference proteome</keyword>
<dbReference type="AlphaFoldDB" id="A0AAE0D861"/>
<organism evidence="1 2">
    <name type="scientific">Colletotrichum kahawae</name>
    <name type="common">Coffee berry disease fungus</name>
    <dbReference type="NCBI Taxonomy" id="34407"/>
    <lineage>
        <taxon>Eukaryota</taxon>
        <taxon>Fungi</taxon>
        <taxon>Dikarya</taxon>
        <taxon>Ascomycota</taxon>
        <taxon>Pezizomycotina</taxon>
        <taxon>Sordariomycetes</taxon>
        <taxon>Hypocreomycetidae</taxon>
        <taxon>Glomerellales</taxon>
        <taxon>Glomerellaceae</taxon>
        <taxon>Colletotrichum</taxon>
        <taxon>Colletotrichum gloeosporioides species complex</taxon>
    </lineage>
</organism>
<evidence type="ECO:0000313" key="1">
    <source>
        <dbReference type="EMBL" id="KAK2770404.1"/>
    </source>
</evidence>
<keyword evidence="1" id="KW-0548">Nucleotidyltransferase</keyword>
<proteinExistence type="predicted"/>
<protein>
    <submittedName>
        <fullName evidence="1">RNA-directed RNA polymerase</fullName>
    </submittedName>
</protein>
<keyword evidence="1" id="KW-0808">Transferase</keyword>
<sequence length="102" mass="10896">MSRAFDDEKDDLANEGLFGAKTSLALFDDGDESSADNSNHLAGIQLQFIKPMAWRGQVPVSVVPSMYAALKPDGKFIHQAVSRAGEVIEPSIGVSDDAADDE</sequence>
<dbReference type="GO" id="GO:0003968">
    <property type="term" value="F:RNA-directed RNA polymerase activity"/>
    <property type="evidence" value="ECO:0007669"/>
    <property type="project" value="UniProtKB-KW"/>
</dbReference>
<gene>
    <name evidence="1" type="ORF">CKAH01_14747</name>
</gene>
<name>A0AAE0D861_COLKA</name>
<keyword evidence="1" id="KW-0696">RNA-directed RNA polymerase</keyword>